<keyword evidence="7" id="KW-1185">Reference proteome</keyword>
<dbReference type="OrthoDB" id="16535at2759"/>
<dbReference type="PANTHER" id="PTHR13126">
    <property type="entry name" value="CHAPERONE ATP11"/>
    <property type="match status" value="1"/>
</dbReference>
<reference evidence="6" key="1">
    <citation type="submission" date="2020-11" db="EMBL/GenBank/DDBJ databases">
        <authorList>
            <consortium name="DOE Joint Genome Institute"/>
            <person name="Ahrendt S."/>
            <person name="Riley R."/>
            <person name="Andreopoulos W."/>
            <person name="Labutti K."/>
            <person name="Pangilinan J."/>
            <person name="Ruiz-Duenas F.J."/>
            <person name="Barrasa J.M."/>
            <person name="Sanchez-Garcia M."/>
            <person name="Camarero S."/>
            <person name="Miyauchi S."/>
            <person name="Serrano A."/>
            <person name="Linde D."/>
            <person name="Babiker R."/>
            <person name="Drula E."/>
            <person name="Ayuso-Fernandez I."/>
            <person name="Pacheco R."/>
            <person name="Padilla G."/>
            <person name="Ferreira P."/>
            <person name="Barriuso J."/>
            <person name="Kellner H."/>
            <person name="Castanera R."/>
            <person name="Alfaro M."/>
            <person name="Ramirez L."/>
            <person name="Pisabarro A.G."/>
            <person name="Kuo A."/>
            <person name="Tritt A."/>
            <person name="Lipzen A."/>
            <person name="He G."/>
            <person name="Yan M."/>
            <person name="Ng V."/>
            <person name="Cullen D."/>
            <person name="Martin F."/>
            <person name="Rosso M.-N."/>
            <person name="Henrissat B."/>
            <person name="Hibbett D."/>
            <person name="Martinez A.T."/>
            <person name="Grigoriev I.V."/>
        </authorList>
    </citation>
    <scope>NUCLEOTIDE SEQUENCE</scope>
    <source>
        <strain evidence="6">MF-IS2</strain>
    </source>
</reference>
<sequence>MYRFLTSPIRVALNSRIYQSHANSKLWQFGGSITRHYTVKGLSVEELKEKAQRIQEEGNRQRREAREAALAAQKQQQETSSDKPTSDFALAQAHDKSRKDSSPVKPLSNILNTSRIVSTPHTPEQVSQLWNAYHMSRSGGTGRGFLCASIPLDLYNKMSAVAEKYPTFIVPIRRPRDVSAPPVEGENDGAYEFFLLQWDFHDAPPAPSAIEDPFTRPSSVSPNPKISTVLFTPLGEYKLRNTFATPYLVLTNYTNLASTHGLVLLRGEITPSSGASGNYMLSQENAQQLSMAIQKFYLWGNGEGEGEKLVKTFHERPEEFRWEDLLRVGDWGI</sequence>
<gene>
    <name evidence="6" type="ORF">P691DRAFT_813857</name>
</gene>
<dbReference type="GO" id="GO:0033615">
    <property type="term" value="P:mitochondrial proton-transporting ATP synthase complex assembly"/>
    <property type="evidence" value="ECO:0007669"/>
    <property type="project" value="TreeGrafter"/>
</dbReference>
<dbReference type="Proteomes" id="UP000807342">
    <property type="component" value="Unassembled WGS sequence"/>
</dbReference>
<evidence type="ECO:0000256" key="1">
    <source>
        <dbReference type="ARBA" id="ARBA00004173"/>
    </source>
</evidence>
<organism evidence="6 7">
    <name type="scientific">Macrolepiota fuliginosa MF-IS2</name>
    <dbReference type="NCBI Taxonomy" id="1400762"/>
    <lineage>
        <taxon>Eukaryota</taxon>
        <taxon>Fungi</taxon>
        <taxon>Dikarya</taxon>
        <taxon>Basidiomycota</taxon>
        <taxon>Agaricomycotina</taxon>
        <taxon>Agaricomycetes</taxon>
        <taxon>Agaricomycetidae</taxon>
        <taxon>Agaricales</taxon>
        <taxon>Agaricineae</taxon>
        <taxon>Agaricaceae</taxon>
        <taxon>Macrolepiota</taxon>
    </lineage>
</organism>
<evidence type="ECO:0000256" key="3">
    <source>
        <dbReference type="ARBA" id="ARBA00022946"/>
    </source>
</evidence>
<evidence type="ECO:0000313" key="6">
    <source>
        <dbReference type="EMBL" id="KAF9454990.1"/>
    </source>
</evidence>
<dbReference type="EMBL" id="MU151051">
    <property type="protein sequence ID" value="KAF9454990.1"/>
    <property type="molecule type" value="Genomic_DNA"/>
</dbReference>
<feature type="compositionally biased region" description="Basic and acidic residues" evidence="5">
    <location>
        <begin position="93"/>
        <end position="102"/>
    </location>
</feature>
<dbReference type="AlphaFoldDB" id="A0A9P6CAG5"/>
<keyword evidence="4" id="KW-0496">Mitochondrion</keyword>
<accession>A0A9P6CAG5</accession>
<feature type="region of interest" description="Disordered" evidence="5">
    <location>
        <begin position="53"/>
        <end position="113"/>
    </location>
</feature>
<feature type="compositionally biased region" description="Basic and acidic residues" evidence="5">
    <location>
        <begin position="53"/>
        <end position="67"/>
    </location>
</feature>
<dbReference type="PANTHER" id="PTHR13126:SF0">
    <property type="entry name" value="ATP SYNTHASE MITOCHONDRIAL F1 COMPLEX ASSEMBLY FACTOR 1"/>
    <property type="match status" value="1"/>
</dbReference>
<keyword evidence="3" id="KW-0809">Transit peptide</keyword>
<proteinExistence type="inferred from homology"/>
<feature type="compositionally biased region" description="Low complexity" evidence="5">
    <location>
        <begin position="68"/>
        <end position="78"/>
    </location>
</feature>
<dbReference type="InterPro" id="IPR010591">
    <property type="entry name" value="ATP11"/>
</dbReference>
<evidence type="ECO:0000256" key="2">
    <source>
        <dbReference type="ARBA" id="ARBA00009116"/>
    </source>
</evidence>
<protein>
    <submittedName>
        <fullName evidence="6">ATP11-domain-containing protein</fullName>
    </submittedName>
</protein>
<dbReference type="GO" id="GO:0005739">
    <property type="term" value="C:mitochondrion"/>
    <property type="evidence" value="ECO:0007669"/>
    <property type="project" value="UniProtKB-SubCell"/>
</dbReference>
<dbReference type="Pfam" id="PF06644">
    <property type="entry name" value="ATP11"/>
    <property type="match status" value="1"/>
</dbReference>
<comment type="subcellular location">
    <subcellularLocation>
        <location evidence="1">Mitochondrion</location>
    </subcellularLocation>
</comment>
<evidence type="ECO:0000256" key="5">
    <source>
        <dbReference type="SAM" id="MobiDB-lite"/>
    </source>
</evidence>
<comment type="caution">
    <text evidence="6">The sequence shown here is derived from an EMBL/GenBank/DDBJ whole genome shotgun (WGS) entry which is preliminary data.</text>
</comment>
<name>A0A9P6CAG5_9AGAR</name>
<evidence type="ECO:0000313" key="7">
    <source>
        <dbReference type="Proteomes" id="UP000807342"/>
    </source>
</evidence>
<evidence type="ECO:0000256" key="4">
    <source>
        <dbReference type="ARBA" id="ARBA00023128"/>
    </source>
</evidence>
<comment type="similarity">
    <text evidence="2">Belongs to the ATP11 family.</text>
</comment>